<keyword evidence="3 6" id="KW-1133">Transmembrane helix</keyword>
<comment type="caution">
    <text evidence="7">The sequence shown here is derived from an EMBL/GenBank/DDBJ whole genome shotgun (WGS) entry which is preliminary data.</text>
</comment>
<evidence type="ECO:0000256" key="2">
    <source>
        <dbReference type="ARBA" id="ARBA00022692"/>
    </source>
</evidence>
<dbReference type="GeneID" id="98639969"/>
<proteinExistence type="predicted"/>
<evidence type="ECO:0000256" key="6">
    <source>
        <dbReference type="SAM" id="Phobius"/>
    </source>
</evidence>
<comment type="subcellular location">
    <subcellularLocation>
        <location evidence="1">Membrane</location>
        <topology evidence="1">Single-pass membrane protein</topology>
    </subcellularLocation>
</comment>
<dbReference type="OrthoDB" id="9774900at2"/>
<organism evidence="7 8">
    <name type="scientific">Xanthomarina gelatinilytica</name>
    <dbReference type="NCBI Taxonomy" id="1137281"/>
    <lineage>
        <taxon>Bacteria</taxon>
        <taxon>Pseudomonadati</taxon>
        <taxon>Bacteroidota</taxon>
        <taxon>Flavobacteriia</taxon>
        <taxon>Flavobacteriales</taxon>
        <taxon>Flavobacteriaceae</taxon>
        <taxon>Xanthomarina</taxon>
    </lineage>
</organism>
<dbReference type="EMBL" id="ANLA01000002">
    <property type="protein sequence ID" value="EMQ96530.1"/>
    <property type="molecule type" value="Genomic_DNA"/>
</dbReference>
<dbReference type="AlphaFoldDB" id="M7MNJ5"/>
<feature type="transmembrane region" description="Helical" evidence="6">
    <location>
        <begin position="24"/>
        <end position="42"/>
    </location>
</feature>
<protein>
    <submittedName>
        <fullName evidence="7">YpfJ protein, zinc metalloprotease superfamily</fullName>
    </submittedName>
</protein>
<accession>M7MNJ5</accession>
<evidence type="ECO:0000256" key="3">
    <source>
        <dbReference type="ARBA" id="ARBA00022989"/>
    </source>
</evidence>
<name>M7MNJ5_9FLAO</name>
<keyword evidence="7" id="KW-0645">Protease</keyword>
<sequence length="286" mass="31547">MKWQGRRQSKNLDDRRGMGTKGKLAAGGGIVAVIVILLQLFGGETGQQIAPIIEQINQGQTTQQVQERELTAQEKEVGDFVATVLADTEDVWNQIFRDNNLGDYKEPTMVLFSDAVRSGCGNASSASGPFYCPADQKLYMDLTFFDELKTRFGAQGGDFAIAYVTAHEIGHHIQTLLGTSQKVRQLQQQTNKVEANKLSVAQELQADFYAGVWAHHNQEYLEAGDIDEALSAANAVGDDAIQKRVQGDVVPDSFTHGTSQQRMEWFMKGYHTGDIRLGDTFSVILN</sequence>
<dbReference type="InterPro" id="IPR007343">
    <property type="entry name" value="Uncharacterised_pept_Zn_put"/>
</dbReference>
<keyword evidence="7" id="KW-0482">Metalloprotease</keyword>
<evidence type="ECO:0000256" key="1">
    <source>
        <dbReference type="ARBA" id="ARBA00004167"/>
    </source>
</evidence>
<dbReference type="GO" id="GO:0008237">
    <property type="term" value="F:metallopeptidase activity"/>
    <property type="evidence" value="ECO:0007669"/>
    <property type="project" value="UniProtKB-KW"/>
</dbReference>
<dbReference type="GO" id="GO:0016020">
    <property type="term" value="C:membrane"/>
    <property type="evidence" value="ECO:0007669"/>
    <property type="project" value="UniProtKB-SubCell"/>
</dbReference>
<keyword evidence="8" id="KW-1185">Reference proteome</keyword>
<feature type="region of interest" description="Disordered" evidence="5">
    <location>
        <begin position="1"/>
        <end position="21"/>
    </location>
</feature>
<dbReference type="PANTHER" id="PTHR30168:SF0">
    <property type="entry name" value="INNER MEMBRANE PROTEIN"/>
    <property type="match status" value="1"/>
</dbReference>
<gene>
    <name evidence="7" type="ORF">D778_01012</name>
</gene>
<keyword evidence="2 6" id="KW-0812">Transmembrane</keyword>
<dbReference type="PATRIC" id="fig|1137281.3.peg.13"/>
<dbReference type="Proteomes" id="UP000012024">
    <property type="component" value="Unassembled WGS sequence"/>
</dbReference>
<dbReference type="eggNOG" id="COG2321">
    <property type="taxonomic scope" value="Bacteria"/>
</dbReference>
<evidence type="ECO:0000256" key="4">
    <source>
        <dbReference type="ARBA" id="ARBA00023136"/>
    </source>
</evidence>
<reference evidence="7 8" key="1">
    <citation type="submission" date="2012-12" db="EMBL/GenBank/DDBJ databases">
        <title>Genome assembly of Formosa sp. AK20.</title>
        <authorList>
            <person name="Kumar R."/>
            <person name="Khatri I."/>
            <person name="Vaidya B."/>
            <person name="Subramanian S."/>
            <person name="Pinnaka A."/>
        </authorList>
    </citation>
    <scope>NUCLEOTIDE SEQUENCE [LARGE SCALE GENOMIC DNA]</scope>
    <source>
        <strain evidence="7 8">AK20</strain>
    </source>
</reference>
<dbReference type="Pfam" id="PF04228">
    <property type="entry name" value="Zn_peptidase"/>
    <property type="match status" value="1"/>
</dbReference>
<dbReference type="GO" id="GO:0006508">
    <property type="term" value="P:proteolysis"/>
    <property type="evidence" value="ECO:0007669"/>
    <property type="project" value="UniProtKB-KW"/>
</dbReference>
<dbReference type="PANTHER" id="PTHR30168">
    <property type="entry name" value="PUTATIVE MEMBRANE PROTEIN YPFJ"/>
    <property type="match status" value="1"/>
</dbReference>
<evidence type="ECO:0000313" key="7">
    <source>
        <dbReference type="EMBL" id="EMQ96530.1"/>
    </source>
</evidence>
<evidence type="ECO:0000256" key="5">
    <source>
        <dbReference type="SAM" id="MobiDB-lite"/>
    </source>
</evidence>
<keyword evidence="7" id="KW-0378">Hydrolase</keyword>
<dbReference type="RefSeq" id="WP_007646425.1">
    <property type="nucleotide sequence ID" value="NZ_ANLA01000002.1"/>
</dbReference>
<evidence type="ECO:0000313" key="8">
    <source>
        <dbReference type="Proteomes" id="UP000012024"/>
    </source>
</evidence>
<keyword evidence="4 6" id="KW-0472">Membrane</keyword>